<gene>
    <name evidence="3" type="ORF">ACFSHS_04650</name>
</gene>
<dbReference type="PANTHER" id="PTHR45128">
    <property type="entry name" value="METHYLTRANSFERASE TYPE 11"/>
    <property type="match status" value="1"/>
</dbReference>
<dbReference type="SUPFAM" id="SSF46785">
    <property type="entry name" value="Winged helix' DNA-binding domain"/>
    <property type="match status" value="1"/>
</dbReference>
<accession>A0ABW4X6C9</accession>
<dbReference type="EMBL" id="JBHUHP010000003">
    <property type="protein sequence ID" value="MFD2090857.1"/>
    <property type="molecule type" value="Genomic_DNA"/>
</dbReference>
<keyword evidence="3" id="KW-0489">Methyltransferase</keyword>
<dbReference type="PANTHER" id="PTHR45128:SF2">
    <property type="entry name" value="METHYLTRANSFERASE DOMAIN-CONTAINING PROTEIN"/>
    <property type="match status" value="1"/>
</dbReference>
<dbReference type="GO" id="GO:0102208">
    <property type="term" value="F:2-polyprenyl-6-hydroxyphenol methylase activity"/>
    <property type="evidence" value="ECO:0007669"/>
    <property type="project" value="UniProtKB-EC"/>
</dbReference>
<evidence type="ECO:0000259" key="1">
    <source>
        <dbReference type="Pfam" id="PF13847"/>
    </source>
</evidence>
<dbReference type="InterPro" id="IPR048711">
    <property type="entry name" value="WHD_Rv2258c"/>
</dbReference>
<dbReference type="EC" id="2.1.1.222" evidence="3"/>
<dbReference type="Proteomes" id="UP001597402">
    <property type="component" value="Unassembled WGS sequence"/>
</dbReference>
<dbReference type="CDD" id="cd02440">
    <property type="entry name" value="AdoMet_MTases"/>
    <property type="match status" value="1"/>
</dbReference>
<dbReference type="Pfam" id="PF13847">
    <property type="entry name" value="Methyltransf_31"/>
    <property type="match status" value="1"/>
</dbReference>
<dbReference type="InterPro" id="IPR053173">
    <property type="entry name" value="SAM-binding_MTase"/>
</dbReference>
<evidence type="ECO:0000313" key="3">
    <source>
        <dbReference type="EMBL" id="MFD2090857.1"/>
    </source>
</evidence>
<feature type="domain" description="Methyltransferase" evidence="1">
    <location>
        <begin position="174"/>
        <end position="285"/>
    </location>
</feature>
<name>A0ABW4X6C9_9ACTN</name>
<dbReference type="Pfam" id="PF21320">
    <property type="entry name" value="WHD_Rv2258c"/>
    <property type="match status" value="1"/>
</dbReference>
<proteinExistence type="predicted"/>
<dbReference type="GO" id="GO:0032259">
    <property type="term" value="P:methylation"/>
    <property type="evidence" value="ECO:0007669"/>
    <property type="project" value="UniProtKB-KW"/>
</dbReference>
<dbReference type="SUPFAM" id="SSF53335">
    <property type="entry name" value="S-adenosyl-L-methionine-dependent methyltransferases"/>
    <property type="match status" value="1"/>
</dbReference>
<feature type="domain" description="S-adenosylmethionine-dependent methyltransferase Rv2258c-like winged HTH" evidence="2">
    <location>
        <begin position="25"/>
        <end position="96"/>
    </location>
</feature>
<dbReference type="Gene3D" id="1.10.10.10">
    <property type="entry name" value="Winged helix-like DNA-binding domain superfamily/Winged helix DNA-binding domain"/>
    <property type="match status" value="1"/>
</dbReference>
<dbReference type="EC" id="2.1.1.64" evidence="3"/>
<dbReference type="RefSeq" id="WP_376872368.1">
    <property type="nucleotide sequence ID" value="NZ_JBHUHP010000003.1"/>
</dbReference>
<organism evidence="3 4">
    <name type="scientific">Blastococcus deserti</name>
    <dbReference type="NCBI Taxonomy" id="2259033"/>
    <lineage>
        <taxon>Bacteria</taxon>
        <taxon>Bacillati</taxon>
        <taxon>Actinomycetota</taxon>
        <taxon>Actinomycetes</taxon>
        <taxon>Geodermatophilales</taxon>
        <taxon>Geodermatophilaceae</taxon>
        <taxon>Blastococcus</taxon>
    </lineage>
</organism>
<sequence length="366" mass="39336">MTDTIPPPLADRLLAAVIGAFEAAAVDLGDRLGWYRALSERPATPSELASRTGTDARYAREWLEQQAVAGYLTVDDADAAADERCYALPAEHRAVLVDEVDPMYTTPLARMAMVLTRNVPRLAEVYRSGGGLSWAELGPDARAAQAAANRPFFVGPLVTEVLPSLPDVHAALRAGGRVADVGCGMGWSSIGMASGYPTAQVDGFDVDVPSVDQARLNAEESGVADRVRFEVADVGDLAEDRGYHLVTAFECVHDMPDPVAVLSAMRRMVRPEGTVLVVDEKVAETFTAPGDEIERLMYGYSITCCLADSLSTRPSVATGTVMRPSTLESYARAAGFDGVDVLPVAHDFFRFYRLRHRPQAHPAAAP</sequence>
<dbReference type="GO" id="GO:0061542">
    <property type="term" value="F:3-demethylubiquinol 3-O-methyltransferase activity"/>
    <property type="evidence" value="ECO:0007669"/>
    <property type="project" value="UniProtKB-EC"/>
</dbReference>
<evidence type="ECO:0000259" key="2">
    <source>
        <dbReference type="Pfam" id="PF21320"/>
    </source>
</evidence>
<evidence type="ECO:0000313" key="4">
    <source>
        <dbReference type="Proteomes" id="UP001597402"/>
    </source>
</evidence>
<dbReference type="InterPro" id="IPR029063">
    <property type="entry name" value="SAM-dependent_MTases_sf"/>
</dbReference>
<protein>
    <submittedName>
        <fullName evidence="3">Class I SAM-dependent methyltransferase</fullName>
        <ecNumber evidence="3">2.1.1.222</ecNumber>
        <ecNumber evidence="3">2.1.1.64</ecNumber>
    </submittedName>
</protein>
<keyword evidence="4" id="KW-1185">Reference proteome</keyword>
<reference evidence="4" key="1">
    <citation type="journal article" date="2019" name="Int. J. Syst. Evol. Microbiol.">
        <title>The Global Catalogue of Microorganisms (GCM) 10K type strain sequencing project: providing services to taxonomists for standard genome sequencing and annotation.</title>
        <authorList>
            <consortium name="The Broad Institute Genomics Platform"/>
            <consortium name="The Broad Institute Genome Sequencing Center for Infectious Disease"/>
            <person name="Wu L."/>
            <person name="Ma J."/>
        </authorList>
    </citation>
    <scope>NUCLEOTIDE SEQUENCE [LARGE SCALE GENOMIC DNA]</scope>
    <source>
        <strain evidence="4">JCM 3338</strain>
    </source>
</reference>
<dbReference type="InterPro" id="IPR036388">
    <property type="entry name" value="WH-like_DNA-bd_sf"/>
</dbReference>
<keyword evidence="3" id="KW-0808">Transferase</keyword>
<comment type="caution">
    <text evidence="3">The sequence shown here is derived from an EMBL/GenBank/DDBJ whole genome shotgun (WGS) entry which is preliminary data.</text>
</comment>
<dbReference type="InterPro" id="IPR036390">
    <property type="entry name" value="WH_DNA-bd_sf"/>
</dbReference>
<dbReference type="InterPro" id="IPR025714">
    <property type="entry name" value="Methyltranfer_dom"/>
</dbReference>
<dbReference type="Gene3D" id="3.40.50.150">
    <property type="entry name" value="Vaccinia Virus protein VP39"/>
    <property type="match status" value="1"/>
</dbReference>